<proteinExistence type="inferred from homology"/>
<evidence type="ECO:0000256" key="3">
    <source>
        <dbReference type="ARBA" id="ARBA00022741"/>
    </source>
</evidence>
<sequence>MATESNACCCKHIQKHDAAFKDEKTIESAYYAAIEKLNKCQSSPEEIQKIRDSGKLLNENTVAEFEAYLEKIGYKVEDLNKLNIIHVTGTKGKGSTCAFVNSILQQVDSPNKKLKIGLFTSPHLIEACERIRINGEPISKELFTKYFNEVYDRLTSDTPPLKKVTPDTHNIPVYFRFVNLMAVHVFLSEGVDVAIMEVGVGGQYDSTNAVRKPVVCGIASLGIDHQAILGSTIESIAWHKAGIIKDNIPAITVPQENTAMDVIRS</sequence>
<evidence type="ECO:0000313" key="6">
    <source>
        <dbReference type="Proteomes" id="UP001145021"/>
    </source>
</evidence>
<dbReference type="NCBIfam" id="TIGR01499">
    <property type="entry name" value="folC"/>
    <property type="match status" value="1"/>
</dbReference>
<evidence type="ECO:0000313" key="5">
    <source>
        <dbReference type="EMBL" id="KAJ1643747.1"/>
    </source>
</evidence>
<dbReference type="InterPro" id="IPR018109">
    <property type="entry name" value="Folylpolyglutamate_synth_CS"/>
</dbReference>
<protein>
    <submittedName>
        <fullName evidence="5">Folylpolyglutamate synthetase</fullName>
        <ecNumber evidence="5">6.3.2.17</ecNumber>
    </submittedName>
</protein>
<dbReference type="EMBL" id="JANBOH010000224">
    <property type="protein sequence ID" value="KAJ1643747.1"/>
    <property type="molecule type" value="Genomic_DNA"/>
</dbReference>
<name>A0A9W7XIX4_9FUNG</name>
<evidence type="ECO:0000256" key="4">
    <source>
        <dbReference type="ARBA" id="ARBA00022840"/>
    </source>
</evidence>
<dbReference type="GO" id="GO:0005739">
    <property type="term" value="C:mitochondrion"/>
    <property type="evidence" value="ECO:0007669"/>
    <property type="project" value="TreeGrafter"/>
</dbReference>
<dbReference type="EC" id="6.3.2.17" evidence="5"/>
<dbReference type="AlphaFoldDB" id="A0A9W7XIX4"/>
<dbReference type="GO" id="GO:0005829">
    <property type="term" value="C:cytosol"/>
    <property type="evidence" value="ECO:0007669"/>
    <property type="project" value="TreeGrafter"/>
</dbReference>
<dbReference type="GO" id="GO:0005524">
    <property type="term" value="F:ATP binding"/>
    <property type="evidence" value="ECO:0007669"/>
    <property type="project" value="UniProtKB-KW"/>
</dbReference>
<gene>
    <name evidence="5" type="primary">MET7_1</name>
    <name evidence="5" type="ORF">LPJ64_004504</name>
</gene>
<comment type="similarity">
    <text evidence="1">Belongs to the folylpolyglutamate synthase family.</text>
</comment>
<feature type="non-terminal residue" evidence="5">
    <location>
        <position position="1"/>
    </location>
</feature>
<keyword evidence="3" id="KW-0547">Nucleotide-binding</keyword>
<dbReference type="Proteomes" id="UP001145021">
    <property type="component" value="Unassembled WGS sequence"/>
</dbReference>
<keyword evidence="2 5" id="KW-0436">Ligase</keyword>
<organism evidence="5 6">
    <name type="scientific">Coemansia asiatica</name>
    <dbReference type="NCBI Taxonomy" id="1052880"/>
    <lineage>
        <taxon>Eukaryota</taxon>
        <taxon>Fungi</taxon>
        <taxon>Fungi incertae sedis</taxon>
        <taxon>Zoopagomycota</taxon>
        <taxon>Kickxellomycotina</taxon>
        <taxon>Kickxellomycetes</taxon>
        <taxon>Kickxellales</taxon>
        <taxon>Kickxellaceae</taxon>
        <taxon>Coemansia</taxon>
    </lineage>
</organism>
<dbReference type="Gene3D" id="3.40.1190.10">
    <property type="entry name" value="Mur-like, catalytic domain"/>
    <property type="match status" value="1"/>
</dbReference>
<evidence type="ECO:0000256" key="2">
    <source>
        <dbReference type="ARBA" id="ARBA00022598"/>
    </source>
</evidence>
<dbReference type="GO" id="GO:0004326">
    <property type="term" value="F:tetrahydrofolylpolyglutamate synthase activity"/>
    <property type="evidence" value="ECO:0007669"/>
    <property type="project" value="UniProtKB-EC"/>
</dbReference>
<comment type="caution">
    <text evidence="5">The sequence shown here is derived from an EMBL/GenBank/DDBJ whole genome shotgun (WGS) entry which is preliminary data.</text>
</comment>
<evidence type="ECO:0000256" key="1">
    <source>
        <dbReference type="ARBA" id="ARBA00008276"/>
    </source>
</evidence>
<dbReference type="PANTHER" id="PTHR11136">
    <property type="entry name" value="FOLYLPOLYGLUTAMATE SYNTHASE-RELATED"/>
    <property type="match status" value="1"/>
</dbReference>
<keyword evidence="6" id="KW-1185">Reference proteome</keyword>
<accession>A0A9W7XIX4</accession>
<dbReference type="InterPro" id="IPR001645">
    <property type="entry name" value="Folylpolyglutamate_synth"/>
</dbReference>
<dbReference type="PANTHER" id="PTHR11136:SF5">
    <property type="entry name" value="FOLYLPOLYGLUTAMATE SYNTHASE, MITOCHONDRIAL"/>
    <property type="match status" value="1"/>
</dbReference>
<reference evidence="5" key="1">
    <citation type="submission" date="2022-07" db="EMBL/GenBank/DDBJ databases">
        <title>Phylogenomic reconstructions and comparative analyses of Kickxellomycotina fungi.</title>
        <authorList>
            <person name="Reynolds N.K."/>
            <person name="Stajich J.E."/>
            <person name="Barry K."/>
            <person name="Grigoriev I.V."/>
            <person name="Crous P."/>
            <person name="Smith M.E."/>
        </authorList>
    </citation>
    <scope>NUCLEOTIDE SEQUENCE</scope>
    <source>
        <strain evidence="5">NBRC 105413</strain>
    </source>
</reference>
<dbReference type="SUPFAM" id="SSF53623">
    <property type="entry name" value="MurD-like peptide ligases, catalytic domain"/>
    <property type="match status" value="1"/>
</dbReference>
<dbReference type="PROSITE" id="PS01011">
    <property type="entry name" value="FOLYLPOLYGLU_SYNT_1"/>
    <property type="match status" value="1"/>
</dbReference>
<keyword evidence="4" id="KW-0067">ATP-binding</keyword>
<dbReference type="InterPro" id="IPR036565">
    <property type="entry name" value="Mur-like_cat_sf"/>
</dbReference>